<evidence type="ECO:0000313" key="2">
    <source>
        <dbReference type="EMBL" id="MFC7333165.1"/>
    </source>
</evidence>
<comment type="caution">
    <text evidence="2">The sequence shown here is derived from an EMBL/GenBank/DDBJ whole genome shotgun (WGS) entry which is preliminary data.</text>
</comment>
<dbReference type="InterPro" id="IPR050177">
    <property type="entry name" value="Lipid_A_modif_metabolic_enz"/>
</dbReference>
<protein>
    <submittedName>
        <fullName evidence="2">NAD-dependent epimerase/dehydratase family protein</fullName>
    </submittedName>
</protein>
<evidence type="ECO:0000313" key="3">
    <source>
        <dbReference type="Proteomes" id="UP001596456"/>
    </source>
</evidence>
<dbReference type="SUPFAM" id="SSF51735">
    <property type="entry name" value="NAD(P)-binding Rossmann-fold domains"/>
    <property type="match status" value="1"/>
</dbReference>
<dbReference type="Gene3D" id="3.40.50.720">
    <property type="entry name" value="NAD(P)-binding Rossmann-like Domain"/>
    <property type="match status" value="1"/>
</dbReference>
<dbReference type="PANTHER" id="PTHR43245">
    <property type="entry name" value="BIFUNCTIONAL POLYMYXIN RESISTANCE PROTEIN ARNA"/>
    <property type="match status" value="1"/>
</dbReference>
<dbReference type="Pfam" id="PF01370">
    <property type="entry name" value="Epimerase"/>
    <property type="match status" value="1"/>
</dbReference>
<dbReference type="EMBL" id="JBHTCM010000010">
    <property type="protein sequence ID" value="MFC7333165.1"/>
    <property type="molecule type" value="Genomic_DNA"/>
</dbReference>
<evidence type="ECO:0000259" key="1">
    <source>
        <dbReference type="Pfam" id="PF01370"/>
    </source>
</evidence>
<proteinExistence type="predicted"/>
<dbReference type="Proteomes" id="UP001596456">
    <property type="component" value="Unassembled WGS sequence"/>
</dbReference>
<feature type="domain" description="NAD-dependent epimerase/dehydratase" evidence="1">
    <location>
        <begin position="3"/>
        <end position="225"/>
    </location>
</feature>
<sequence>MRVLVTGAGGFVGRALLPALAARGHTAVAAVRQPLGRPDVAEAVVGDIAAVADWRPWLEGIDAVAHLAAWVHRPGQRGAEADRAAHAVNAEATGRLAAAAAAAGVGRFVFLSSVKALGESSPGRPLTDADTPAPADAYGRSKLEGERRLAAAAAGTGMAAVSLRPPLVHGPGVRANLLTLLRAIERGVPLPLAAVRNRRSLIHVGTLADAVVRALERPGAEPGPYLVADAPALSTADLVRTLAAGMGREARLWPLPPALLAAAARLPRVGGAVARLTGDLEIDGGRFRRVYDWQPPLPQGEALRRTAAWYAGVSGRSRAGSGS</sequence>
<dbReference type="RefSeq" id="WP_377358069.1">
    <property type="nucleotide sequence ID" value="NZ_JBHTCM010000010.1"/>
</dbReference>
<dbReference type="InterPro" id="IPR001509">
    <property type="entry name" value="Epimerase_deHydtase"/>
</dbReference>
<reference evidence="3" key="1">
    <citation type="journal article" date="2019" name="Int. J. Syst. Evol. Microbiol.">
        <title>The Global Catalogue of Microorganisms (GCM) 10K type strain sequencing project: providing services to taxonomists for standard genome sequencing and annotation.</title>
        <authorList>
            <consortium name="The Broad Institute Genomics Platform"/>
            <consortium name="The Broad Institute Genome Sequencing Center for Infectious Disease"/>
            <person name="Wu L."/>
            <person name="Ma J."/>
        </authorList>
    </citation>
    <scope>NUCLEOTIDE SEQUENCE [LARGE SCALE GENOMIC DNA]</scope>
    <source>
        <strain evidence="3">CGMCC 1.16275</strain>
    </source>
</reference>
<dbReference type="PANTHER" id="PTHR43245:SF58">
    <property type="entry name" value="BLL5923 PROTEIN"/>
    <property type="match status" value="1"/>
</dbReference>
<gene>
    <name evidence="2" type="ORF">ACFQPS_08325</name>
</gene>
<organism evidence="2 3">
    <name type="scientific">Rhodocista pekingensis</name>
    <dbReference type="NCBI Taxonomy" id="201185"/>
    <lineage>
        <taxon>Bacteria</taxon>
        <taxon>Pseudomonadati</taxon>
        <taxon>Pseudomonadota</taxon>
        <taxon>Alphaproteobacteria</taxon>
        <taxon>Rhodospirillales</taxon>
        <taxon>Azospirillaceae</taxon>
        <taxon>Rhodocista</taxon>
    </lineage>
</organism>
<keyword evidence="3" id="KW-1185">Reference proteome</keyword>
<dbReference type="InterPro" id="IPR036291">
    <property type="entry name" value="NAD(P)-bd_dom_sf"/>
</dbReference>
<accession>A0ABW2KW12</accession>
<name>A0ABW2KW12_9PROT</name>